<name>A0ABR4KK59_9EURO</name>
<sequence>MVFGLLHIMSWSSCKASVHLEVWMFSFLQRLSMIGRCVCQSQLPNKFSFTLFLFVHFLFSYSLSIFCEINGILPCSSFELNPTTGVTSSSIWELVNHKLASRGIAQSPVSIKWILDANLCARERHKFYVSPASAISPTATLITLRISSWTVPVLRALRHAKNV</sequence>
<accession>A0ABR4KK59</accession>
<keyword evidence="2" id="KW-1185">Reference proteome</keyword>
<dbReference type="GeneID" id="98164574"/>
<evidence type="ECO:0000313" key="1">
    <source>
        <dbReference type="EMBL" id="KAL2852668.1"/>
    </source>
</evidence>
<protein>
    <recommendedName>
        <fullName evidence="3">Secreted protein</fullName>
    </recommendedName>
</protein>
<dbReference type="EMBL" id="JBFXLR010000015">
    <property type="protein sequence ID" value="KAL2852668.1"/>
    <property type="molecule type" value="Genomic_DNA"/>
</dbReference>
<evidence type="ECO:0000313" key="2">
    <source>
        <dbReference type="Proteomes" id="UP001610444"/>
    </source>
</evidence>
<organism evidence="1 2">
    <name type="scientific">Aspergillus pseudodeflectus</name>
    <dbReference type="NCBI Taxonomy" id="176178"/>
    <lineage>
        <taxon>Eukaryota</taxon>
        <taxon>Fungi</taxon>
        <taxon>Dikarya</taxon>
        <taxon>Ascomycota</taxon>
        <taxon>Pezizomycotina</taxon>
        <taxon>Eurotiomycetes</taxon>
        <taxon>Eurotiomycetidae</taxon>
        <taxon>Eurotiales</taxon>
        <taxon>Aspergillaceae</taxon>
        <taxon>Aspergillus</taxon>
        <taxon>Aspergillus subgen. Nidulantes</taxon>
    </lineage>
</organism>
<reference evidence="1 2" key="1">
    <citation type="submission" date="2024-07" db="EMBL/GenBank/DDBJ databases">
        <title>Section-level genome sequencing and comparative genomics of Aspergillus sections Usti and Cavernicolus.</title>
        <authorList>
            <consortium name="Lawrence Berkeley National Laboratory"/>
            <person name="Nybo J.L."/>
            <person name="Vesth T.C."/>
            <person name="Theobald S."/>
            <person name="Frisvad J.C."/>
            <person name="Larsen T.O."/>
            <person name="Kjaerboelling I."/>
            <person name="Rothschild-Mancinelli K."/>
            <person name="Lyhne E.K."/>
            <person name="Kogle M.E."/>
            <person name="Barry K."/>
            <person name="Clum A."/>
            <person name="Na H."/>
            <person name="Ledsgaard L."/>
            <person name="Lin J."/>
            <person name="Lipzen A."/>
            <person name="Kuo A."/>
            <person name="Riley R."/>
            <person name="Mondo S."/>
            <person name="LaButti K."/>
            <person name="Haridas S."/>
            <person name="Pangalinan J."/>
            <person name="Salamov A.A."/>
            <person name="Simmons B.A."/>
            <person name="Magnuson J.K."/>
            <person name="Chen J."/>
            <person name="Drula E."/>
            <person name="Henrissat B."/>
            <person name="Wiebenga A."/>
            <person name="Lubbers R.J."/>
            <person name="Gomes A.C."/>
            <person name="Macurrencykelacurrency M.R."/>
            <person name="Stajich J."/>
            <person name="Grigoriev I.V."/>
            <person name="Mortensen U.H."/>
            <person name="De vries R.P."/>
            <person name="Baker S.E."/>
            <person name="Andersen M.R."/>
        </authorList>
    </citation>
    <scope>NUCLEOTIDE SEQUENCE [LARGE SCALE GENOMIC DNA]</scope>
    <source>
        <strain evidence="1 2">CBS 756.74</strain>
    </source>
</reference>
<proteinExistence type="predicted"/>
<comment type="caution">
    <text evidence="1">The sequence shown here is derived from an EMBL/GenBank/DDBJ whole genome shotgun (WGS) entry which is preliminary data.</text>
</comment>
<dbReference type="Proteomes" id="UP001610444">
    <property type="component" value="Unassembled WGS sequence"/>
</dbReference>
<dbReference type="RefSeq" id="XP_070900490.1">
    <property type="nucleotide sequence ID" value="XM_071049410.1"/>
</dbReference>
<evidence type="ECO:0008006" key="3">
    <source>
        <dbReference type="Google" id="ProtNLM"/>
    </source>
</evidence>
<gene>
    <name evidence="1" type="ORF">BJX68DRAFT_56481</name>
</gene>